<evidence type="ECO:0000256" key="7">
    <source>
        <dbReference type="ARBA" id="ARBA00022777"/>
    </source>
</evidence>
<sequence length="155" mass="16872">MDEVPALRYLRHLSAQARGIRRMIGLVLVTHGKLAEEFQHAVEHVVGPQKFIETVCIGPDDDMDQRRQDILDAVMRADDGHGVIILTDMFGGTPSNLAISVMNTGRIEVIAGVNLPMLIKLAGVRGENDMEKALADASDAGRKYINVASRVLSGK</sequence>
<feature type="domain" description="PTS EIIA type-4" evidence="8">
    <location>
        <begin position="23"/>
        <end position="145"/>
    </location>
</feature>
<dbReference type="Pfam" id="PF03610">
    <property type="entry name" value="EIIA-man"/>
    <property type="match status" value="1"/>
</dbReference>
<gene>
    <name evidence="9" type="ORF">RNA01_34970</name>
</gene>
<keyword evidence="4" id="KW-0762">Sugar transport</keyword>
<dbReference type="GO" id="GO:0009401">
    <property type="term" value="P:phosphoenolpyruvate-dependent sugar phosphotransferase system"/>
    <property type="evidence" value="ECO:0007669"/>
    <property type="project" value="UniProtKB-KW"/>
</dbReference>
<evidence type="ECO:0000256" key="1">
    <source>
        <dbReference type="ARBA" id="ARBA00004496"/>
    </source>
</evidence>
<comment type="caution">
    <text evidence="9">The sequence shown here is derived from an EMBL/GenBank/DDBJ whole genome shotgun (WGS) entry which is preliminary data.</text>
</comment>
<reference evidence="9 10" key="1">
    <citation type="submission" date="2019-07" db="EMBL/GenBank/DDBJ databases">
        <title>Whole genome shotgun sequence of Rhizobium naphthalenivorans NBRC 107585.</title>
        <authorList>
            <person name="Hosoyama A."/>
            <person name="Uohara A."/>
            <person name="Ohji S."/>
            <person name="Ichikawa N."/>
        </authorList>
    </citation>
    <scope>NUCLEOTIDE SEQUENCE [LARGE SCALE GENOMIC DNA]</scope>
    <source>
        <strain evidence="9 10">NBRC 107585</strain>
    </source>
</reference>
<dbReference type="InterPro" id="IPR051471">
    <property type="entry name" value="Bacterial_PTS_sugar_comp"/>
</dbReference>
<dbReference type="PANTHER" id="PTHR33799">
    <property type="entry name" value="PTS PERMEASE-RELATED-RELATED"/>
    <property type="match status" value="1"/>
</dbReference>
<keyword evidence="6" id="KW-0598">Phosphotransferase system</keyword>
<evidence type="ECO:0000256" key="4">
    <source>
        <dbReference type="ARBA" id="ARBA00022597"/>
    </source>
</evidence>
<organism evidence="9 10">
    <name type="scientific">Ciceribacter naphthalenivorans</name>
    <dbReference type="NCBI Taxonomy" id="1118451"/>
    <lineage>
        <taxon>Bacteria</taxon>
        <taxon>Pseudomonadati</taxon>
        <taxon>Pseudomonadota</taxon>
        <taxon>Alphaproteobacteria</taxon>
        <taxon>Hyphomicrobiales</taxon>
        <taxon>Rhizobiaceae</taxon>
        <taxon>Ciceribacter</taxon>
    </lineage>
</organism>
<dbReference type="AlphaFoldDB" id="A0A512HM82"/>
<comment type="subcellular location">
    <subcellularLocation>
        <location evidence="1">Cytoplasm</location>
    </subcellularLocation>
</comment>
<dbReference type="Gene3D" id="3.40.50.510">
    <property type="entry name" value="Phosphotransferase system, mannose-type IIA component"/>
    <property type="match status" value="1"/>
</dbReference>
<evidence type="ECO:0000256" key="2">
    <source>
        <dbReference type="ARBA" id="ARBA00022448"/>
    </source>
</evidence>
<name>A0A512HM82_9HYPH</name>
<dbReference type="PROSITE" id="PS51096">
    <property type="entry name" value="PTS_EIIA_TYPE_4"/>
    <property type="match status" value="1"/>
</dbReference>
<proteinExistence type="predicted"/>
<dbReference type="InterPro" id="IPR004701">
    <property type="entry name" value="PTS_EIIA_man-typ"/>
</dbReference>
<dbReference type="PANTHER" id="PTHR33799:SF1">
    <property type="entry name" value="PTS SYSTEM MANNOSE-SPECIFIC EIIAB COMPONENT-RELATED"/>
    <property type="match status" value="1"/>
</dbReference>
<evidence type="ECO:0000313" key="10">
    <source>
        <dbReference type="Proteomes" id="UP000321717"/>
    </source>
</evidence>
<keyword evidence="7" id="KW-0418">Kinase</keyword>
<evidence type="ECO:0000259" key="8">
    <source>
        <dbReference type="PROSITE" id="PS51096"/>
    </source>
</evidence>
<keyword evidence="5" id="KW-0808">Transferase</keyword>
<keyword evidence="2" id="KW-0813">Transport</keyword>
<dbReference type="GO" id="GO:0016301">
    <property type="term" value="F:kinase activity"/>
    <property type="evidence" value="ECO:0007669"/>
    <property type="project" value="UniProtKB-KW"/>
</dbReference>
<dbReference type="CDD" id="cd00006">
    <property type="entry name" value="PTS_IIA_man"/>
    <property type="match status" value="1"/>
</dbReference>
<evidence type="ECO:0000313" key="9">
    <source>
        <dbReference type="EMBL" id="GEO86565.1"/>
    </source>
</evidence>
<dbReference type="EMBL" id="BJZP01000021">
    <property type="protein sequence ID" value="GEO86565.1"/>
    <property type="molecule type" value="Genomic_DNA"/>
</dbReference>
<keyword evidence="10" id="KW-1185">Reference proteome</keyword>
<evidence type="ECO:0000256" key="3">
    <source>
        <dbReference type="ARBA" id="ARBA00022490"/>
    </source>
</evidence>
<dbReference type="InterPro" id="IPR036662">
    <property type="entry name" value="PTS_EIIA_man-typ_sf"/>
</dbReference>
<keyword evidence="3" id="KW-0963">Cytoplasm</keyword>
<dbReference type="Proteomes" id="UP000321717">
    <property type="component" value="Unassembled WGS sequence"/>
</dbReference>
<evidence type="ECO:0000256" key="6">
    <source>
        <dbReference type="ARBA" id="ARBA00022683"/>
    </source>
</evidence>
<dbReference type="SUPFAM" id="SSF53062">
    <property type="entry name" value="PTS system fructose IIA component-like"/>
    <property type="match status" value="1"/>
</dbReference>
<accession>A0A512HM82</accession>
<evidence type="ECO:0000256" key="5">
    <source>
        <dbReference type="ARBA" id="ARBA00022679"/>
    </source>
</evidence>
<dbReference type="GO" id="GO:0005737">
    <property type="term" value="C:cytoplasm"/>
    <property type="evidence" value="ECO:0007669"/>
    <property type="project" value="UniProtKB-SubCell"/>
</dbReference>
<protein>
    <submittedName>
        <fullName evidence="9">PTS fructose transporter subunit IIA</fullName>
    </submittedName>
</protein>
<dbReference type="GO" id="GO:0016020">
    <property type="term" value="C:membrane"/>
    <property type="evidence" value="ECO:0007669"/>
    <property type="project" value="InterPro"/>
</dbReference>
<dbReference type="InterPro" id="IPR033887">
    <property type="entry name" value="PTS_IIA_man"/>
</dbReference>